<dbReference type="PATRIC" id="fig|1217651.3.peg.3070"/>
<dbReference type="EMBL" id="APPK01000045">
    <property type="protein sequence ID" value="ENV20980.1"/>
    <property type="molecule type" value="Genomic_DNA"/>
</dbReference>
<dbReference type="Proteomes" id="UP000013270">
    <property type="component" value="Unassembled WGS sequence"/>
</dbReference>
<dbReference type="AlphaFoldDB" id="N8YNZ4"/>
<protein>
    <submittedName>
        <fullName evidence="1">Uncharacterized protein</fullName>
    </submittedName>
</protein>
<organism evidence="1 2">
    <name type="scientific">Acinetobacter bereziniae NIPH 3</name>
    <dbReference type="NCBI Taxonomy" id="1217651"/>
    <lineage>
        <taxon>Bacteria</taxon>
        <taxon>Pseudomonadati</taxon>
        <taxon>Pseudomonadota</taxon>
        <taxon>Gammaproteobacteria</taxon>
        <taxon>Moraxellales</taxon>
        <taxon>Moraxellaceae</taxon>
        <taxon>Acinetobacter</taxon>
    </lineage>
</organism>
<proteinExistence type="predicted"/>
<comment type="caution">
    <text evidence="1">The sequence shown here is derived from an EMBL/GenBank/DDBJ whole genome shotgun (WGS) entry which is preliminary data.</text>
</comment>
<evidence type="ECO:0000313" key="1">
    <source>
        <dbReference type="EMBL" id="ENV20980.1"/>
    </source>
</evidence>
<sequence>MGVLINFGLTGIGIQKRHEFGHESMPKIVQIDLIFCTAFVFGNQGQFYTYMRDYFMKSGAEKYPQYRQQVKAIKSKVRAQERKYHEQRIESLIAEVQEIGTKYSKLRSETVDLRNLAYQVRNIQKFDFKKLEDI</sequence>
<evidence type="ECO:0000313" key="2">
    <source>
        <dbReference type="Proteomes" id="UP000013270"/>
    </source>
</evidence>
<accession>N8YNZ4</accession>
<reference evidence="1 2" key="1">
    <citation type="submission" date="2013-02" db="EMBL/GenBank/DDBJ databases">
        <title>The Genome Sequence of Acinetobacter bereziniae NIPH 3.</title>
        <authorList>
            <consortium name="The Broad Institute Genome Sequencing Platform"/>
            <consortium name="The Broad Institute Genome Sequencing Center for Infectious Disease"/>
            <person name="Cerqueira G."/>
            <person name="Feldgarden M."/>
            <person name="Courvalin P."/>
            <person name="Perichon B."/>
            <person name="Grillot-Courvalin C."/>
            <person name="Clermont D."/>
            <person name="Rocha E."/>
            <person name="Yoon E.-J."/>
            <person name="Nemec A."/>
            <person name="Walker B."/>
            <person name="Young S.K."/>
            <person name="Zeng Q."/>
            <person name="Gargeya S."/>
            <person name="Fitzgerald M."/>
            <person name="Haas B."/>
            <person name="Abouelleil A."/>
            <person name="Alvarado L."/>
            <person name="Arachchi H.M."/>
            <person name="Berlin A.M."/>
            <person name="Chapman S.B."/>
            <person name="Dewar J."/>
            <person name="Goldberg J."/>
            <person name="Griggs A."/>
            <person name="Gujja S."/>
            <person name="Hansen M."/>
            <person name="Howarth C."/>
            <person name="Imamovic A."/>
            <person name="Larimer J."/>
            <person name="McCowan C."/>
            <person name="Murphy C."/>
            <person name="Neiman D."/>
            <person name="Pearson M."/>
            <person name="Priest M."/>
            <person name="Roberts A."/>
            <person name="Saif S."/>
            <person name="Shea T."/>
            <person name="Sisk P."/>
            <person name="Sykes S."/>
            <person name="Wortman J."/>
            <person name="Nusbaum C."/>
            <person name="Birren B."/>
        </authorList>
    </citation>
    <scope>NUCLEOTIDE SEQUENCE [LARGE SCALE GENOMIC DNA]</scope>
    <source>
        <strain evidence="1 2">NIPH 3</strain>
    </source>
</reference>
<gene>
    <name evidence="1" type="ORF">F963_03111</name>
</gene>
<name>N8YNZ4_ACIBZ</name>
<dbReference type="HOGENOM" id="CLU_1891599_0_0_6"/>